<evidence type="ECO:0000313" key="8">
    <source>
        <dbReference type="Proteomes" id="UP000598997"/>
    </source>
</evidence>
<gene>
    <name evidence="7" type="ORF">GCM10010989_21120</name>
</gene>
<dbReference type="GO" id="GO:0008198">
    <property type="term" value="F:ferrous iron binding"/>
    <property type="evidence" value="ECO:0007669"/>
    <property type="project" value="InterPro"/>
</dbReference>
<dbReference type="SUPFAM" id="SSF53213">
    <property type="entry name" value="LigB-like"/>
    <property type="match status" value="1"/>
</dbReference>
<dbReference type="PIRSF" id="PIRSF006157">
    <property type="entry name" value="Doxgns_DODA"/>
    <property type="match status" value="1"/>
</dbReference>
<organism evidence="7 8">
    <name type="scientific">Croceicoccus pelagius</name>
    <dbReference type="NCBI Taxonomy" id="1703341"/>
    <lineage>
        <taxon>Bacteria</taxon>
        <taxon>Pseudomonadati</taxon>
        <taxon>Pseudomonadota</taxon>
        <taxon>Alphaproteobacteria</taxon>
        <taxon>Sphingomonadales</taxon>
        <taxon>Erythrobacteraceae</taxon>
        <taxon>Croceicoccus</taxon>
    </lineage>
</organism>
<name>A0A916YI40_9SPHN</name>
<sequence length="249" mass="27424">MTMITENVERRGMEELGRRLTRPDAILAVTAHWETRGETRLTSGTAPHTIHDFRGFPQELYDMRYAAPGSPDLARRAAELIGDDAVLDETHGFDHGVWGTLMPMFPDACIPVVAMSVDMTLNGEGHRQIGERLAPLRDENVLIVGSGNVIHNLMLWRQTAGTEPDWAVDFRKRTNTALLERRDAALTGFAPDDKAAQAAINSGEHYVPLLYPLGTRQTDDDVAVFNDTMDGALTMTSVIWGDAALVEGL</sequence>
<dbReference type="InterPro" id="IPR004183">
    <property type="entry name" value="Xdiol_dOase_suB"/>
</dbReference>
<dbReference type="Gene3D" id="3.40.830.10">
    <property type="entry name" value="LigB-like"/>
    <property type="match status" value="1"/>
</dbReference>
<dbReference type="GO" id="GO:0016702">
    <property type="term" value="F:oxidoreductase activity, acting on single donors with incorporation of molecular oxygen, incorporation of two atoms of oxygen"/>
    <property type="evidence" value="ECO:0007669"/>
    <property type="project" value="UniProtKB-ARBA"/>
</dbReference>
<evidence type="ECO:0000256" key="4">
    <source>
        <dbReference type="ARBA" id="ARBA00022833"/>
    </source>
</evidence>
<feature type="domain" description="Extradiol ring-cleavage dioxygenase class III enzyme subunit B" evidence="6">
    <location>
        <begin position="21"/>
        <end position="218"/>
    </location>
</feature>
<evidence type="ECO:0000313" key="7">
    <source>
        <dbReference type="EMBL" id="GGD46635.1"/>
    </source>
</evidence>
<keyword evidence="4" id="KW-0862">Zinc</keyword>
<comment type="cofactor">
    <cofactor evidence="1">
        <name>Zn(2+)</name>
        <dbReference type="ChEBI" id="CHEBI:29105"/>
    </cofactor>
</comment>
<accession>A0A916YI40</accession>
<dbReference type="PANTHER" id="PTHR30096">
    <property type="entry name" value="4,5-DOPA DIOXYGENASE EXTRADIOL-LIKE PROTEIN"/>
    <property type="match status" value="1"/>
</dbReference>
<dbReference type="EMBL" id="BMIO01000006">
    <property type="protein sequence ID" value="GGD46635.1"/>
    <property type="molecule type" value="Genomic_DNA"/>
</dbReference>
<keyword evidence="7" id="KW-0223">Dioxygenase</keyword>
<evidence type="ECO:0000256" key="5">
    <source>
        <dbReference type="ARBA" id="ARBA00023002"/>
    </source>
</evidence>
<protein>
    <submittedName>
        <fullName evidence="7">Dioxygenase</fullName>
    </submittedName>
</protein>
<dbReference type="InterPro" id="IPR014436">
    <property type="entry name" value="Extradiol_dOase_DODA"/>
</dbReference>
<comment type="similarity">
    <text evidence="2">Belongs to the DODA-type extradiol aromatic ring-opening dioxygenase family.</text>
</comment>
<dbReference type="Proteomes" id="UP000598997">
    <property type="component" value="Unassembled WGS sequence"/>
</dbReference>
<keyword evidence="8" id="KW-1185">Reference proteome</keyword>
<evidence type="ECO:0000259" key="6">
    <source>
        <dbReference type="Pfam" id="PF02900"/>
    </source>
</evidence>
<reference evidence="7 8" key="1">
    <citation type="journal article" date="2014" name="Int. J. Syst. Evol. Microbiol.">
        <title>Complete genome sequence of Corynebacterium casei LMG S-19264T (=DSM 44701T), isolated from a smear-ripened cheese.</title>
        <authorList>
            <consortium name="US DOE Joint Genome Institute (JGI-PGF)"/>
            <person name="Walter F."/>
            <person name="Albersmeier A."/>
            <person name="Kalinowski J."/>
            <person name="Ruckert C."/>
        </authorList>
    </citation>
    <scope>NUCLEOTIDE SEQUENCE [LARGE SCALE GENOMIC DNA]</scope>
    <source>
        <strain evidence="7 8">CGMCC 1.15358</strain>
    </source>
</reference>
<dbReference type="PANTHER" id="PTHR30096:SF0">
    <property type="entry name" value="4,5-DOPA DIOXYGENASE EXTRADIOL-LIKE PROTEIN"/>
    <property type="match status" value="1"/>
</dbReference>
<dbReference type="AlphaFoldDB" id="A0A916YI40"/>
<evidence type="ECO:0000256" key="2">
    <source>
        <dbReference type="ARBA" id="ARBA00007581"/>
    </source>
</evidence>
<evidence type="ECO:0000256" key="3">
    <source>
        <dbReference type="ARBA" id="ARBA00022723"/>
    </source>
</evidence>
<keyword evidence="5" id="KW-0560">Oxidoreductase</keyword>
<dbReference type="CDD" id="cd07363">
    <property type="entry name" value="45_DOPA_Dioxygenase"/>
    <property type="match status" value="1"/>
</dbReference>
<evidence type="ECO:0000256" key="1">
    <source>
        <dbReference type="ARBA" id="ARBA00001947"/>
    </source>
</evidence>
<proteinExistence type="inferred from homology"/>
<keyword evidence="3" id="KW-0479">Metal-binding</keyword>
<dbReference type="GO" id="GO:0008270">
    <property type="term" value="F:zinc ion binding"/>
    <property type="evidence" value="ECO:0007669"/>
    <property type="project" value="InterPro"/>
</dbReference>
<comment type="caution">
    <text evidence="7">The sequence shown here is derived from an EMBL/GenBank/DDBJ whole genome shotgun (WGS) entry which is preliminary data.</text>
</comment>
<dbReference type="Pfam" id="PF02900">
    <property type="entry name" value="LigB"/>
    <property type="match status" value="1"/>
</dbReference>